<dbReference type="Proteomes" id="UP000703269">
    <property type="component" value="Unassembled WGS sequence"/>
</dbReference>
<evidence type="ECO:0000313" key="3">
    <source>
        <dbReference type="Proteomes" id="UP000703269"/>
    </source>
</evidence>
<feature type="compositionally biased region" description="Acidic residues" evidence="1">
    <location>
        <begin position="209"/>
        <end position="229"/>
    </location>
</feature>
<feature type="region of interest" description="Disordered" evidence="1">
    <location>
        <begin position="192"/>
        <end position="233"/>
    </location>
</feature>
<comment type="caution">
    <text evidence="2">The sequence shown here is derived from an EMBL/GenBank/DDBJ whole genome shotgun (WGS) entry which is preliminary data.</text>
</comment>
<name>A0A9P3FY04_9APHY</name>
<protein>
    <recommendedName>
        <fullName evidence="4">F-box domain-containing protein</fullName>
    </recommendedName>
</protein>
<evidence type="ECO:0000256" key="1">
    <source>
        <dbReference type="SAM" id="MobiDB-lite"/>
    </source>
</evidence>
<accession>A0A9P3FY04</accession>
<proteinExistence type="predicted"/>
<reference evidence="2 3" key="1">
    <citation type="submission" date="2021-08" db="EMBL/GenBank/DDBJ databases">
        <title>Draft Genome Sequence of Phanerochaete sordida strain YK-624.</title>
        <authorList>
            <person name="Mori T."/>
            <person name="Dohra H."/>
            <person name="Suzuki T."/>
            <person name="Kawagishi H."/>
            <person name="Hirai H."/>
        </authorList>
    </citation>
    <scope>NUCLEOTIDE SEQUENCE [LARGE SCALE GENOMIC DNA]</scope>
    <source>
        <strain evidence="2 3">YK-624</strain>
    </source>
</reference>
<dbReference type="EMBL" id="BPQB01000002">
    <property type="protein sequence ID" value="GJE85278.1"/>
    <property type="molecule type" value="Genomic_DNA"/>
</dbReference>
<evidence type="ECO:0008006" key="4">
    <source>
        <dbReference type="Google" id="ProtNLM"/>
    </source>
</evidence>
<gene>
    <name evidence="2" type="ORF">PsYK624_013570</name>
</gene>
<sequence>MHPCLSIAELVRHIASYHDEKTHAPQLNFGLTCRAFYEPAMDALWEALEDDIEPLLRLLPEHVLSQHERYGLMIGQAPQGDEWFRFQHHAKRISSILIKRRSFKVYHVQVLHKLCKTYPGPYPLPGLRSFQCGDHVDLGAGWGKLLPPAVQDVLISSNCHMNPTAFFNVMLERPSLRRLGYSSHPDFFENMMESFDNEDDGTHRAYEDYNMDDDEDGDEDDDEDNNMDYDEPKPVNWTAAESGLNAVLLRHDQLTVIDLDALIPTSVQILASLPMLEFLRFVMDSNYSYDSFVGHHAGRIPFPALHDLDLRVPSESPDAVVGFLGAIRRSPVKSVFIIFGLGEWSFGDEAPPVVPAEATEDGPPRYITQVTAALAQIPSVRHIIMDTDDKCARLPEFRFAADSLRALLPLRGLQRLCLSTYPVSLKADALALIPAAWPDIACLELGQHYGYDYTNTRAAGLLPFAACRRLQKFALNLDPEVSLEVLAKRSPSTQSVSPLETLSIGEAHIDNPARLAALLSGVFPNVRLVGYEENLELAEVNRLIPLFVEADKAAVSSSSGHNSAPHAIEDLLSGQSKV</sequence>
<evidence type="ECO:0000313" key="2">
    <source>
        <dbReference type="EMBL" id="GJE85278.1"/>
    </source>
</evidence>
<feature type="region of interest" description="Disordered" evidence="1">
    <location>
        <begin position="556"/>
        <end position="578"/>
    </location>
</feature>
<dbReference type="AlphaFoldDB" id="A0A9P3FY04"/>
<organism evidence="2 3">
    <name type="scientific">Phanerochaete sordida</name>
    <dbReference type="NCBI Taxonomy" id="48140"/>
    <lineage>
        <taxon>Eukaryota</taxon>
        <taxon>Fungi</taxon>
        <taxon>Dikarya</taxon>
        <taxon>Basidiomycota</taxon>
        <taxon>Agaricomycotina</taxon>
        <taxon>Agaricomycetes</taxon>
        <taxon>Polyporales</taxon>
        <taxon>Phanerochaetaceae</taxon>
        <taxon>Phanerochaete</taxon>
    </lineage>
</organism>
<keyword evidence="3" id="KW-1185">Reference proteome</keyword>